<gene>
    <name evidence="1" type="ORF">N5C70_21400</name>
    <name evidence="2" type="ORF">V9385_03800</name>
</gene>
<dbReference type="RefSeq" id="WP_009686130.1">
    <property type="nucleotide sequence ID" value="NZ_CP091311.1"/>
</dbReference>
<dbReference type="InterPro" id="IPR036102">
    <property type="entry name" value="OsmC/Ohrsf"/>
</dbReference>
<dbReference type="InterPro" id="IPR052707">
    <property type="entry name" value="OsmC_Ohr_Peroxiredoxin"/>
</dbReference>
<protein>
    <submittedName>
        <fullName evidence="1">OsmC family protein</fullName>
    </submittedName>
</protein>
<evidence type="ECO:0000313" key="2">
    <source>
        <dbReference type="EMBL" id="WWY21732.1"/>
    </source>
</evidence>
<reference evidence="1 3" key="1">
    <citation type="submission" date="2022-09" db="EMBL/GenBank/DDBJ databases">
        <title>Intensive care unit water sources are persistently colonized with multi-drug resistant bacteria and are the site of extensive horizontal gene transfer of antibiotic resistance genes.</title>
        <authorList>
            <person name="Diorio-Toth L."/>
        </authorList>
    </citation>
    <scope>NUCLEOTIDE SEQUENCE [LARGE SCALE GENOMIC DNA]</scope>
    <source>
        <strain evidence="1 3">GD03901</strain>
    </source>
</reference>
<dbReference type="Proteomes" id="UP001375228">
    <property type="component" value="Chromosome"/>
</dbReference>
<proteinExistence type="predicted"/>
<dbReference type="Pfam" id="PF02566">
    <property type="entry name" value="OsmC"/>
    <property type="match status" value="1"/>
</dbReference>
<dbReference type="EMBL" id="CP146691">
    <property type="protein sequence ID" value="WWY21732.1"/>
    <property type="molecule type" value="Genomic_DNA"/>
</dbReference>
<dbReference type="InterPro" id="IPR015946">
    <property type="entry name" value="KH_dom-like_a/b"/>
</dbReference>
<dbReference type="Gene3D" id="3.30.300.20">
    <property type="match status" value="1"/>
</dbReference>
<name>A0ABD4YJ26_9PSED</name>
<dbReference type="EMBL" id="JAOCBV010000001">
    <property type="protein sequence ID" value="MDH0759248.1"/>
    <property type="molecule type" value="Genomic_DNA"/>
</dbReference>
<dbReference type="SUPFAM" id="SSF82784">
    <property type="entry name" value="OsmC-like"/>
    <property type="match status" value="1"/>
</dbReference>
<reference evidence="2 4" key="2">
    <citation type="submission" date="2024-03" db="EMBL/GenBank/DDBJ databases">
        <title>Pseudomonas juntendi.</title>
        <authorList>
            <person name="Liu Y."/>
        </authorList>
    </citation>
    <scope>NUCLEOTIDE SEQUENCE [LARGE SCALE GENOMIC DNA]</scope>
    <source>
        <strain evidence="2 4">L4046hy</strain>
    </source>
</reference>
<dbReference type="Proteomes" id="UP001160152">
    <property type="component" value="Unassembled WGS sequence"/>
</dbReference>
<accession>A0ABD4YJ26</accession>
<keyword evidence="4" id="KW-1185">Reference proteome</keyword>
<evidence type="ECO:0000313" key="4">
    <source>
        <dbReference type="Proteomes" id="UP001375228"/>
    </source>
</evidence>
<evidence type="ECO:0000313" key="1">
    <source>
        <dbReference type="EMBL" id="MDH0759248.1"/>
    </source>
</evidence>
<organism evidence="1 3">
    <name type="scientific">Pseudomonas juntendi</name>
    <dbReference type="NCBI Taxonomy" id="2666183"/>
    <lineage>
        <taxon>Bacteria</taxon>
        <taxon>Pseudomonadati</taxon>
        <taxon>Pseudomonadota</taxon>
        <taxon>Gammaproteobacteria</taxon>
        <taxon>Pseudomonadales</taxon>
        <taxon>Pseudomonadaceae</taxon>
        <taxon>Pseudomonas</taxon>
    </lineage>
</organism>
<dbReference type="AlphaFoldDB" id="A0ABD4YJ26"/>
<dbReference type="InterPro" id="IPR003718">
    <property type="entry name" value="OsmC/Ohr_fam"/>
</dbReference>
<dbReference type="PANTHER" id="PTHR42830">
    <property type="entry name" value="OSMOTICALLY INDUCIBLE FAMILY PROTEIN"/>
    <property type="match status" value="1"/>
</dbReference>
<evidence type="ECO:0000313" key="3">
    <source>
        <dbReference type="Proteomes" id="UP001160152"/>
    </source>
</evidence>
<dbReference type="PANTHER" id="PTHR42830:SF2">
    <property type="entry name" value="OSMC_OHR FAMILY PROTEIN"/>
    <property type="match status" value="1"/>
</dbReference>
<sequence length="156" mass="17169">MKEHQYVVQVTWTGNKGYGTAGYTAYSRDFNVEAAGKVALQGSADPAFRGDPQRWNPEDMLVASLSACHKLWYLHLCAVNGVNVLAYVDLPLGRMVEGDDHGKGRFTHVLLRPQVTISADSDREVALRLHEDAHHECFIANSVNFPVECAAEVTVG</sequence>